<dbReference type="GO" id="GO:0004519">
    <property type="term" value="F:endonuclease activity"/>
    <property type="evidence" value="ECO:0007669"/>
    <property type="project" value="UniProtKB-KW"/>
</dbReference>
<keyword evidence="2" id="KW-0150">Chloroplast</keyword>
<gene>
    <name evidence="2" type="primary">orf239</name>
</gene>
<dbReference type="InterPro" id="IPR027434">
    <property type="entry name" value="Homing_endonucl"/>
</dbReference>
<dbReference type="PANTHER" id="PTHR36181:SF4">
    <property type="entry name" value="LAGLIDADG ENDONUCLEASE"/>
    <property type="match status" value="1"/>
</dbReference>
<sequence length="239" mass="28153">MSEQKLLTNVSKIAVLRLFVIFLKKLCSRNLIKEKLLLLPLVFLVKTNSESSETKREVFLRCFNKNKYLNSYKLSNFFKKIAKKKIKLIVKKKLKLFKNQIYFVNFFPFRSYKIKKAIKKSHKKTYFNFNEYYKKKSCHISKLNVDLLEWFIGFSEGDGSFVIKRTEKRILFVINQADLELMDKIRSLLGFGVVRTFKQNGRLYARYIVADQNGINKLIALFNGNIHLEKVHLLAPSSS</sequence>
<dbReference type="EMBL" id="KT624737">
    <property type="protein sequence ID" value="ALO20936.1"/>
    <property type="molecule type" value="Genomic_DNA"/>
</dbReference>
<dbReference type="Pfam" id="PF00961">
    <property type="entry name" value="LAGLIDADG_1"/>
    <property type="match status" value="1"/>
</dbReference>
<dbReference type="AlphaFoldDB" id="A0A0S2IBN9"/>
<organism evidence="2">
    <name type="scientific">Microglena monadina</name>
    <dbReference type="NCBI Taxonomy" id="47904"/>
    <lineage>
        <taxon>Eukaryota</taxon>
        <taxon>Viridiplantae</taxon>
        <taxon>Chlorophyta</taxon>
        <taxon>core chlorophytes</taxon>
        <taxon>Chlorophyceae</taxon>
        <taxon>CS clade</taxon>
        <taxon>Chlamydomonadales</taxon>
        <taxon>Chlamydomonadaceae</taxon>
        <taxon>Microglena</taxon>
    </lineage>
</organism>
<geneLocation type="chloroplast" evidence="2"/>
<protein>
    <submittedName>
        <fullName evidence="2">Putative LAGLIDADG homing endonuclease</fullName>
    </submittedName>
</protein>
<dbReference type="InterPro" id="IPR051289">
    <property type="entry name" value="LAGLIDADG_Endonuclease"/>
</dbReference>
<dbReference type="SUPFAM" id="SSF55608">
    <property type="entry name" value="Homing endonucleases"/>
    <property type="match status" value="1"/>
</dbReference>
<dbReference type="GO" id="GO:0005739">
    <property type="term" value="C:mitochondrion"/>
    <property type="evidence" value="ECO:0007669"/>
    <property type="project" value="UniProtKB-ARBA"/>
</dbReference>
<accession>A0A0S2IBN9</accession>
<dbReference type="PANTHER" id="PTHR36181">
    <property type="entry name" value="INTRON-ENCODED ENDONUCLEASE AI3-RELATED"/>
    <property type="match status" value="1"/>
</dbReference>
<evidence type="ECO:0000313" key="2">
    <source>
        <dbReference type="EMBL" id="ALO20936.1"/>
    </source>
</evidence>
<evidence type="ECO:0000259" key="1">
    <source>
        <dbReference type="Pfam" id="PF00961"/>
    </source>
</evidence>
<name>A0A0S2IBN9_9CHLO</name>
<keyword evidence="2" id="KW-0934">Plastid</keyword>
<keyword evidence="2" id="KW-0540">Nuclease</keyword>
<feature type="domain" description="Homing endonuclease LAGLIDADG" evidence="1">
    <location>
        <begin position="152"/>
        <end position="225"/>
    </location>
</feature>
<reference evidence="2" key="1">
    <citation type="journal article" date="2015" name="BMC Evol. Biol.">
        <title>Chloroplast phylogenomic analysis of chlorophyte green algae identifies a novel lineage sister to the Sphaeropleales (Chlorophyceae).</title>
        <authorList>
            <person name="Lemieux C."/>
            <person name="Vincent A.T."/>
            <person name="Labarre A."/>
            <person name="Otis C."/>
            <person name="Turmel M."/>
        </authorList>
    </citation>
    <scope>NUCLEOTIDE SEQUENCE</scope>
</reference>
<keyword evidence="2" id="KW-0255">Endonuclease</keyword>
<dbReference type="InterPro" id="IPR004860">
    <property type="entry name" value="LAGLIDADG_dom"/>
</dbReference>
<keyword evidence="2" id="KW-0378">Hydrolase</keyword>
<dbReference type="Gene3D" id="3.10.28.10">
    <property type="entry name" value="Homing endonucleases"/>
    <property type="match status" value="1"/>
</dbReference>
<proteinExistence type="predicted"/>